<dbReference type="PROSITE" id="PS51257">
    <property type="entry name" value="PROKAR_LIPOPROTEIN"/>
    <property type="match status" value="1"/>
</dbReference>
<gene>
    <name evidence="2" type="ORF">O0R41_11540</name>
</gene>
<feature type="chain" id="PRO_5047337271" description="Lipoprotein" evidence="1">
    <location>
        <begin position="25"/>
        <end position="113"/>
    </location>
</feature>
<protein>
    <recommendedName>
        <fullName evidence="4">Lipoprotein</fullName>
    </recommendedName>
</protein>
<name>A0ABU3ZXH6_9SPHN</name>
<evidence type="ECO:0000313" key="2">
    <source>
        <dbReference type="EMBL" id="MDV5824231.1"/>
    </source>
</evidence>
<evidence type="ECO:0000256" key="1">
    <source>
        <dbReference type="SAM" id="SignalP"/>
    </source>
</evidence>
<sequence length="113" mass="11591">MTIKTLAWMMAPAALALASCGDPGADQALMPANQAMPETGAAAQVAKLAPDQRNGVFEKAIRDSGAACPAVTGSERAEIRPGVKGWKAQCDNGSAHLIEITPDGTAKVTSRTD</sequence>
<evidence type="ECO:0008006" key="4">
    <source>
        <dbReference type="Google" id="ProtNLM"/>
    </source>
</evidence>
<dbReference type="EMBL" id="JAPTHD010000004">
    <property type="protein sequence ID" value="MDV5824231.1"/>
    <property type="molecule type" value="Genomic_DNA"/>
</dbReference>
<dbReference type="Proteomes" id="UP001185984">
    <property type="component" value="Unassembled WGS sequence"/>
</dbReference>
<keyword evidence="3" id="KW-1185">Reference proteome</keyword>
<proteinExistence type="predicted"/>
<organism evidence="2 3">
    <name type="scientific">Sphingobium naphthae</name>
    <dbReference type="NCBI Taxonomy" id="1886786"/>
    <lineage>
        <taxon>Bacteria</taxon>
        <taxon>Pseudomonadati</taxon>
        <taxon>Pseudomonadota</taxon>
        <taxon>Alphaproteobacteria</taxon>
        <taxon>Sphingomonadales</taxon>
        <taxon>Sphingomonadaceae</taxon>
        <taxon>Sphingobium</taxon>
    </lineage>
</organism>
<reference evidence="3" key="1">
    <citation type="journal article" date="2022" name="J Environ Chem Eng">
        <title>Biodegradation of petroleum oil using a constructed nonpathogenic and heavy metal-tolerant bacterial consortium isolated from marine sponges.</title>
        <authorList>
            <person name="Dechsakulwatana C."/>
            <person name="Rungsihiranrut A."/>
            <person name="Muangchinda C."/>
            <person name="Ningthoujam R."/>
            <person name="Klankeo P."/>
            <person name="Pinyakong O."/>
        </authorList>
    </citation>
    <scope>NUCLEOTIDE SEQUENCE [LARGE SCALE GENOMIC DNA]</scope>
    <source>
        <strain evidence="3">MO2-4</strain>
    </source>
</reference>
<comment type="caution">
    <text evidence="2">The sequence shown here is derived from an EMBL/GenBank/DDBJ whole genome shotgun (WGS) entry which is preliminary data.</text>
</comment>
<evidence type="ECO:0000313" key="3">
    <source>
        <dbReference type="Proteomes" id="UP001185984"/>
    </source>
</evidence>
<feature type="signal peptide" evidence="1">
    <location>
        <begin position="1"/>
        <end position="24"/>
    </location>
</feature>
<accession>A0ABU3ZXH6</accession>
<keyword evidence="1" id="KW-0732">Signal</keyword>
<dbReference type="RefSeq" id="WP_317517011.1">
    <property type="nucleotide sequence ID" value="NZ_JAPTHD010000004.1"/>
</dbReference>